<dbReference type="Pfam" id="PF00300">
    <property type="entry name" value="His_Phos_1"/>
    <property type="match status" value="1"/>
</dbReference>
<organism evidence="2 3">
    <name type="scientific">Chaetomidium leptoderma</name>
    <dbReference type="NCBI Taxonomy" id="669021"/>
    <lineage>
        <taxon>Eukaryota</taxon>
        <taxon>Fungi</taxon>
        <taxon>Dikarya</taxon>
        <taxon>Ascomycota</taxon>
        <taxon>Pezizomycotina</taxon>
        <taxon>Sordariomycetes</taxon>
        <taxon>Sordariomycetidae</taxon>
        <taxon>Sordariales</taxon>
        <taxon>Chaetomiaceae</taxon>
        <taxon>Chaetomidium</taxon>
    </lineage>
</organism>
<name>A0AAN7A103_9PEZI</name>
<proteinExistence type="predicted"/>
<dbReference type="CDD" id="cd07067">
    <property type="entry name" value="HP_PGM_like"/>
    <property type="match status" value="1"/>
</dbReference>
<feature type="compositionally biased region" description="Polar residues" evidence="1">
    <location>
        <begin position="364"/>
        <end position="382"/>
    </location>
</feature>
<reference evidence="2" key="1">
    <citation type="journal article" date="2023" name="Mol. Phylogenet. Evol.">
        <title>Genome-scale phylogeny and comparative genomics of the fungal order Sordariales.</title>
        <authorList>
            <person name="Hensen N."/>
            <person name="Bonometti L."/>
            <person name="Westerberg I."/>
            <person name="Brannstrom I.O."/>
            <person name="Guillou S."/>
            <person name="Cros-Aarteil S."/>
            <person name="Calhoun S."/>
            <person name="Haridas S."/>
            <person name="Kuo A."/>
            <person name="Mondo S."/>
            <person name="Pangilinan J."/>
            <person name="Riley R."/>
            <person name="LaButti K."/>
            <person name="Andreopoulos B."/>
            <person name="Lipzen A."/>
            <person name="Chen C."/>
            <person name="Yan M."/>
            <person name="Daum C."/>
            <person name="Ng V."/>
            <person name="Clum A."/>
            <person name="Steindorff A."/>
            <person name="Ohm R.A."/>
            <person name="Martin F."/>
            <person name="Silar P."/>
            <person name="Natvig D.O."/>
            <person name="Lalanne C."/>
            <person name="Gautier V."/>
            <person name="Ament-Velasquez S.L."/>
            <person name="Kruys A."/>
            <person name="Hutchinson M.I."/>
            <person name="Powell A.J."/>
            <person name="Barry K."/>
            <person name="Miller A.N."/>
            <person name="Grigoriev I.V."/>
            <person name="Debuchy R."/>
            <person name="Gladieux P."/>
            <person name="Hiltunen Thoren M."/>
            <person name="Johannesson H."/>
        </authorList>
    </citation>
    <scope>NUCLEOTIDE SEQUENCE</scope>
    <source>
        <strain evidence="2">CBS 538.74</strain>
    </source>
</reference>
<dbReference type="SMART" id="SM00855">
    <property type="entry name" value="PGAM"/>
    <property type="match status" value="1"/>
</dbReference>
<dbReference type="Proteomes" id="UP001302745">
    <property type="component" value="Unassembled WGS sequence"/>
</dbReference>
<dbReference type="InterPro" id="IPR013078">
    <property type="entry name" value="His_Pase_superF_clade-1"/>
</dbReference>
<feature type="compositionally biased region" description="Basic residues" evidence="1">
    <location>
        <begin position="506"/>
        <end position="519"/>
    </location>
</feature>
<reference evidence="2" key="2">
    <citation type="submission" date="2023-05" db="EMBL/GenBank/DDBJ databases">
        <authorList>
            <consortium name="Lawrence Berkeley National Laboratory"/>
            <person name="Steindorff A."/>
            <person name="Hensen N."/>
            <person name="Bonometti L."/>
            <person name="Westerberg I."/>
            <person name="Brannstrom I.O."/>
            <person name="Guillou S."/>
            <person name="Cros-Aarteil S."/>
            <person name="Calhoun S."/>
            <person name="Haridas S."/>
            <person name="Kuo A."/>
            <person name="Mondo S."/>
            <person name="Pangilinan J."/>
            <person name="Riley R."/>
            <person name="Labutti K."/>
            <person name="Andreopoulos B."/>
            <person name="Lipzen A."/>
            <person name="Chen C."/>
            <person name="Yanf M."/>
            <person name="Daum C."/>
            <person name="Ng V."/>
            <person name="Clum A."/>
            <person name="Ohm R."/>
            <person name="Martin F."/>
            <person name="Silar P."/>
            <person name="Natvig D."/>
            <person name="Lalanne C."/>
            <person name="Gautier V."/>
            <person name="Ament-Velasquez S.L."/>
            <person name="Kruys A."/>
            <person name="Hutchinson M.I."/>
            <person name="Powell A.J."/>
            <person name="Barry K."/>
            <person name="Miller A.N."/>
            <person name="Grigoriev I.V."/>
            <person name="Debuchy R."/>
            <person name="Gladieux P."/>
            <person name="Thoren M.H."/>
            <person name="Johannesson H."/>
        </authorList>
    </citation>
    <scope>NUCLEOTIDE SEQUENCE</scope>
    <source>
        <strain evidence="2">CBS 538.74</strain>
    </source>
</reference>
<gene>
    <name evidence="2" type="ORF">C8A00DRAFT_29627</name>
</gene>
<dbReference type="PANTHER" id="PTHR46192">
    <property type="entry name" value="BROAD-RANGE ACID PHOSPHATASE DET1"/>
    <property type="match status" value="1"/>
</dbReference>
<dbReference type="AlphaFoldDB" id="A0AAN7A103"/>
<evidence type="ECO:0000313" key="3">
    <source>
        <dbReference type="Proteomes" id="UP001302745"/>
    </source>
</evidence>
<feature type="compositionally biased region" description="Low complexity" evidence="1">
    <location>
        <begin position="572"/>
        <end position="583"/>
    </location>
</feature>
<feature type="compositionally biased region" description="Basic and acidic residues" evidence="1">
    <location>
        <begin position="593"/>
        <end position="609"/>
    </location>
</feature>
<feature type="compositionally biased region" description="Basic and acidic residues" evidence="1">
    <location>
        <begin position="229"/>
        <end position="256"/>
    </location>
</feature>
<dbReference type="SUPFAM" id="SSF53254">
    <property type="entry name" value="Phosphoglycerate mutase-like"/>
    <property type="match status" value="1"/>
</dbReference>
<feature type="region of interest" description="Disordered" evidence="1">
    <location>
        <begin position="363"/>
        <end position="609"/>
    </location>
</feature>
<protein>
    <submittedName>
        <fullName evidence="2">Histidine phosphatase superfamily</fullName>
    </submittedName>
</protein>
<dbReference type="InterPro" id="IPR052765">
    <property type="entry name" value="PGM-Related"/>
</dbReference>
<comment type="caution">
    <text evidence="2">The sequence shown here is derived from an EMBL/GenBank/DDBJ whole genome shotgun (WGS) entry which is preliminary data.</text>
</comment>
<evidence type="ECO:0000256" key="1">
    <source>
        <dbReference type="SAM" id="MobiDB-lite"/>
    </source>
</evidence>
<dbReference type="Gene3D" id="3.40.50.1240">
    <property type="entry name" value="Phosphoglycerate mutase-like"/>
    <property type="match status" value="1"/>
</dbReference>
<feature type="region of interest" description="Disordered" evidence="1">
    <location>
        <begin position="229"/>
        <end position="267"/>
    </location>
</feature>
<dbReference type="EMBL" id="MU856850">
    <property type="protein sequence ID" value="KAK4157478.1"/>
    <property type="molecule type" value="Genomic_DNA"/>
</dbReference>
<evidence type="ECO:0000313" key="2">
    <source>
        <dbReference type="EMBL" id="KAK4157478.1"/>
    </source>
</evidence>
<dbReference type="InterPro" id="IPR029033">
    <property type="entry name" value="His_PPase_superfam"/>
</dbReference>
<sequence>MGKPRLIILVRHAQSEGNKNRDIHQTIPDHRVKITQEGWQQAYEAGRRLRGMLRPDDRLHFFTSPYRRTRETTEGILATLTSDDPEPSAFKREDIKVYEEPRLREQDFGNFQPCSAEMERMWQERADYGHFFYRIPNGESAADAYDRVSGFNESLWRQFGEDDFASVCVLVTHGLMSRVFLMKWYHFSVEHFEDLRNVNHCEFLIMRRNDDSGKYKLDNKLRTWSELRREHAEDQEDQAKDKGADGKENGNSKDVSKPTPAGTVEIRRRWGGCPNGCDHDKSFKIQQTLADLVKSDSIISNHAVGLSVSESGSSSVSGGSTGTAVPNKANGAAAGSTYGITNPSFNGTANSQTLVSRRPAAKRFQSQTADEISDSPEFTVTGPQIDVTKARDEIVSSPDGTPSFISVDDRLRSRLKSPNLPPRPLEPTQLHVGRDFGGTYSGHNSAGSDDADSSSEEDSNRRRGAVIASTPPSTATTTTTTTTTTTSPASNESSPTNPTPQQKALGVHHHHLRRPHHHQREQSRMGRGMRANRLGDHHSSDGEHEADCEHEPASSPSSCCEVEDEESGSELAATTATTATTTTREMVDEADEVLARAEREDKSLRGSVY</sequence>
<feature type="compositionally biased region" description="Low complexity" evidence="1">
    <location>
        <begin position="469"/>
        <end position="500"/>
    </location>
</feature>
<accession>A0AAN7A103</accession>
<keyword evidence="3" id="KW-1185">Reference proteome</keyword>
<feature type="compositionally biased region" description="Basic and acidic residues" evidence="1">
    <location>
        <begin position="533"/>
        <end position="552"/>
    </location>
</feature>